<reference evidence="1" key="1">
    <citation type="journal article" date="2022" name="bioRxiv">
        <title>Population genetic analysis of Ophidiomyces ophidiicola, the causative agent of snake fungal disease, indicates recent introductions to the USA.</title>
        <authorList>
            <person name="Ladner J.T."/>
            <person name="Palmer J.M."/>
            <person name="Ettinger C.L."/>
            <person name="Stajich J.E."/>
            <person name="Farrell T.M."/>
            <person name="Glorioso B.M."/>
            <person name="Lawson B."/>
            <person name="Price S.J."/>
            <person name="Stengle A.G."/>
            <person name="Grear D.A."/>
            <person name="Lorch J.M."/>
        </authorList>
    </citation>
    <scope>NUCLEOTIDE SEQUENCE</scope>
    <source>
        <strain evidence="1">NWHC 24266-5</strain>
    </source>
</reference>
<accession>A0ACB8UT95</accession>
<sequence length="624" mass="69678">MAREHQTSGMEAADDSMQAARQLKSSLRQSIGEDNQCSLPRSSSKRKLSVVIVGNLDTPSAALSETSRDDILHGDSELSPIYDQATPPKRFRSNDWPLTNNTPILTESHAVRNSNQPSLSSRRGRNGPDARYSSAISPGRRSRFKEGSMRDRISVKPPPEFTGELENSPPYCGEEEYNRGGPRSPYKSPFSHLATKTIPQSPLPAVTRDDSNTKEPGIVRFGKKFASAFRFSGVFHNVSEIWKGPQDENKPPSGPEICLDRKARAEKAYADLKASGYPGTRKETYSSMNNRARTASPVKFSNSGSFTKSPKNPLRENLRTASDVNKDLPPPPLGFERPIEPIIRSTRSFNSVSPRGRASTANGHRTLPKQSSMRDLLKKEKLKERLTRKVSKLEEEWEKAQKELRALSSDGEFSFSLSSLSPGRGRRKFVPGRLPSLPSERLLQTQVKEDEKEDQVENAKRTIKTDVPSGPSPLRRSSVRINRKAPIIGKRKSSIASSSSHEYYYSQDTDTTDDKENIVPMKKLKEYGDSCNPPTRVQPPRKAKIETNSSIQEQTRIQNSYKMPISNSNTRNSPPITRLRSKNSQNYAFTATPGLNGVPPVPPLPEQLANDLNRANFQWPDECF</sequence>
<organism evidence="1">
    <name type="scientific">Ophidiomyces ophidiicola</name>
    <dbReference type="NCBI Taxonomy" id="1387563"/>
    <lineage>
        <taxon>Eukaryota</taxon>
        <taxon>Fungi</taxon>
        <taxon>Dikarya</taxon>
        <taxon>Ascomycota</taxon>
        <taxon>Pezizomycotina</taxon>
        <taxon>Eurotiomycetes</taxon>
        <taxon>Eurotiomycetidae</taxon>
        <taxon>Onygenales</taxon>
        <taxon>Onygenaceae</taxon>
        <taxon>Ophidiomyces</taxon>
    </lineage>
</organism>
<comment type="caution">
    <text evidence="1">The sequence shown here is derived from an EMBL/GenBank/DDBJ whole genome shotgun (WGS) entry which is preliminary data.</text>
</comment>
<dbReference type="EMBL" id="JALBCA010000078">
    <property type="protein sequence ID" value="KAI2384139.1"/>
    <property type="molecule type" value="Genomic_DNA"/>
</dbReference>
<gene>
    <name evidence="1" type="ORF">LOY88_004830</name>
</gene>
<evidence type="ECO:0000313" key="1">
    <source>
        <dbReference type="EMBL" id="KAI2384139.1"/>
    </source>
</evidence>
<name>A0ACB8UT95_9EURO</name>
<protein>
    <submittedName>
        <fullName evidence="1">Uncharacterized protein</fullName>
    </submittedName>
</protein>
<proteinExistence type="predicted"/>